<feature type="transmembrane region" description="Helical" evidence="1">
    <location>
        <begin position="117"/>
        <end position="137"/>
    </location>
</feature>
<keyword evidence="1" id="KW-0472">Membrane</keyword>
<feature type="transmembrane region" description="Helical" evidence="1">
    <location>
        <begin position="92"/>
        <end position="111"/>
    </location>
</feature>
<keyword evidence="3" id="KW-1185">Reference proteome</keyword>
<feature type="transmembrane region" description="Helical" evidence="1">
    <location>
        <begin position="187"/>
        <end position="210"/>
    </location>
</feature>
<evidence type="ECO:0000256" key="1">
    <source>
        <dbReference type="SAM" id="Phobius"/>
    </source>
</evidence>
<feature type="transmembrane region" description="Helical" evidence="1">
    <location>
        <begin position="6"/>
        <end position="21"/>
    </location>
</feature>
<feature type="transmembrane region" description="Helical" evidence="1">
    <location>
        <begin position="33"/>
        <end position="56"/>
    </location>
</feature>
<evidence type="ECO:0000313" key="3">
    <source>
        <dbReference type="Proteomes" id="UP000198916"/>
    </source>
</evidence>
<dbReference type="AlphaFoldDB" id="A0A1H7MWP6"/>
<evidence type="ECO:0000313" key="2">
    <source>
        <dbReference type="EMBL" id="SEL15037.1"/>
    </source>
</evidence>
<protein>
    <recommendedName>
        <fullName evidence="4">YhhN-like protein</fullName>
    </recommendedName>
</protein>
<organism evidence="2 3">
    <name type="scientific">Parapedobacter koreensis</name>
    <dbReference type="NCBI Taxonomy" id="332977"/>
    <lineage>
        <taxon>Bacteria</taxon>
        <taxon>Pseudomonadati</taxon>
        <taxon>Bacteroidota</taxon>
        <taxon>Sphingobacteriia</taxon>
        <taxon>Sphingobacteriales</taxon>
        <taxon>Sphingobacteriaceae</taxon>
        <taxon>Parapedobacter</taxon>
    </lineage>
</organism>
<gene>
    <name evidence="2" type="ORF">SAMN05421740_103655</name>
</gene>
<feature type="transmembrane region" description="Helical" evidence="1">
    <location>
        <begin position="62"/>
        <end position="80"/>
    </location>
</feature>
<dbReference type="STRING" id="332977.SAMN05421740_103655"/>
<dbReference type="EMBL" id="FNZR01000003">
    <property type="protein sequence ID" value="SEL15037.1"/>
    <property type="molecule type" value="Genomic_DNA"/>
</dbReference>
<keyword evidence="1" id="KW-1133">Transmembrane helix</keyword>
<dbReference type="Proteomes" id="UP000198916">
    <property type="component" value="Unassembled WGS sequence"/>
</dbReference>
<name>A0A1H7MWP6_9SPHI</name>
<reference evidence="3" key="1">
    <citation type="submission" date="2016-10" db="EMBL/GenBank/DDBJ databases">
        <authorList>
            <person name="Varghese N."/>
            <person name="Submissions S."/>
        </authorList>
    </citation>
    <scope>NUCLEOTIDE SEQUENCE [LARGE SCALE GENOMIC DNA]</scope>
    <source>
        <strain evidence="3">Jip14</strain>
    </source>
</reference>
<proteinExistence type="predicted"/>
<keyword evidence="1" id="KW-0812">Transmembrane</keyword>
<feature type="transmembrane region" description="Helical" evidence="1">
    <location>
        <begin position="158"/>
        <end position="181"/>
    </location>
</feature>
<accession>A0A1H7MWP6</accession>
<sequence length="221" mass="25782">MNTFTLILLSLVLLGAVLSFYKRKILGSTVLRFFSFFLFFQFIYQLAAMLYSFVFTQHEPNYFIFNLTMPVNIAYFSALFYDIINHPAKRKFIAITTAINLLFYFINLAFIQGFFVLMTYSRTAMAVSLVIYSLLYFHEMLTSSTIENEINPTRNATFWIVTAIFFFYLCGTLTIIIWNYLAISNQFIGPLMTRIFGFLLYAMYIIGIIVHKTEDKQSIVS</sequence>
<evidence type="ECO:0008006" key="4">
    <source>
        <dbReference type="Google" id="ProtNLM"/>
    </source>
</evidence>